<proteinExistence type="predicted"/>
<keyword evidence="2" id="KW-1185">Reference proteome</keyword>
<dbReference type="PANTHER" id="PTHR38370:SF1">
    <property type="entry name" value="BETA-1,4-XYLOSIDASE"/>
    <property type="match status" value="1"/>
</dbReference>
<accession>A0AAD1ZDQ2</accession>
<dbReference type="AlphaFoldDB" id="A0AAD1ZDQ2"/>
<organism evidence="1 2">
    <name type="scientific">Fraxinus pennsylvanica</name>
    <dbReference type="NCBI Taxonomy" id="56036"/>
    <lineage>
        <taxon>Eukaryota</taxon>
        <taxon>Viridiplantae</taxon>
        <taxon>Streptophyta</taxon>
        <taxon>Embryophyta</taxon>
        <taxon>Tracheophyta</taxon>
        <taxon>Spermatophyta</taxon>
        <taxon>Magnoliopsida</taxon>
        <taxon>eudicotyledons</taxon>
        <taxon>Gunneridae</taxon>
        <taxon>Pentapetalae</taxon>
        <taxon>asterids</taxon>
        <taxon>lamiids</taxon>
        <taxon>Lamiales</taxon>
        <taxon>Oleaceae</taxon>
        <taxon>Oleeae</taxon>
        <taxon>Fraxinus</taxon>
    </lineage>
</organism>
<protein>
    <submittedName>
        <fullName evidence="1">Uncharacterized protein</fullName>
    </submittedName>
</protein>
<gene>
    <name evidence="1" type="ORF">FPE_LOCUS13045</name>
</gene>
<evidence type="ECO:0000313" key="2">
    <source>
        <dbReference type="Proteomes" id="UP000834106"/>
    </source>
</evidence>
<dbReference type="Proteomes" id="UP000834106">
    <property type="component" value="Chromosome 7"/>
</dbReference>
<dbReference type="PANTHER" id="PTHR38370">
    <property type="entry name" value="BETA-1,4-XYLOSIDASE"/>
    <property type="match status" value="1"/>
</dbReference>
<reference evidence="1" key="1">
    <citation type="submission" date="2023-05" db="EMBL/GenBank/DDBJ databases">
        <authorList>
            <person name="Huff M."/>
        </authorList>
    </citation>
    <scope>NUCLEOTIDE SEQUENCE</scope>
</reference>
<dbReference type="EMBL" id="OU503042">
    <property type="protein sequence ID" value="CAI9765615.1"/>
    <property type="molecule type" value="Genomic_DNA"/>
</dbReference>
<evidence type="ECO:0000313" key="1">
    <source>
        <dbReference type="EMBL" id="CAI9765615.1"/>
    </source>
</evidence>
<sequence length="102" mass="11376">MEGLIPYLLHAIKKQRPQHTYRCLSDSSTRSYHLLHGGDKSIEGGSSHHRTRSEFQEPAAAVALDNLFYTKTCSGASMMSTSEANNGMRHRVFASTTNYQLS</sequence>
<name>A0AAD1ZDQ2_9LAMI</name>